<dbReference type="RefSeq" id="WP_117718039.1">
    <property type="nucleotide sequence ID" value="NZ_QSTP01000001.1"/>
</dbReference>
<comment type="caution">
    <text evidence="1">The sequence shown here is derived from an EMBL/GenBank/DDBJ whole genome shotgun (WGS) entry which is preliminary data.</text>
</comment>
<evidence type="ECO:0000313" key="2">
    <source>
        <dbReference type="Proteomes" id="UP000260758"/>
    </source>
</evidence>
<organism evidence="1 2">
    <name type="scientific">Agathobacter rectalis</name>
    <dbReference type="NCBI Taxonomy" id="39491"/>
    <lineage>
        <taxon>Bacteria</taxon>
        <taxon>Bacillati</taxon>
        <taxon>Bacillota</taxon>
        <taxon>Clostridia</taxon>
        <taxon>Lachnospirales</taxon>
        <taxon>Lachnospiraceae</taxon>
        <taxon>Agathobacter</taxon>
    </lineage>
</organism>
<gene>
    <name evidence="1" type="ORF">DXB99_01750</name>
</gene>
<evidence type="ECO:0000313" key="1">
    <source>
        <dbReference type="EMBL" id="RGM75281.1"/>
    </source>
</evidence>
<name>A0A3E4YLC3_9FIRM</name>
<proteinExistence type="predicted"/>
<sequence length="166" mass="19260">MNYLNFESNGNFPINKYMSGAYHVGHYGLKDFSIPVKVIAKGKNYIVKPLENIKLEWTGKNRDNHIETYNANETIAVNPNCVSEEPFYPIPEFIKPDEYTISPKRANEIVENLIDTIILENDNKNNQIAEFKKIGFSDNEITDLHLATETELQQYLNEELDKLFER</sequence>
<reference evidence="1 2" key="1">
    <citation type="submission" date="2018-08" db="EMBL/GenBank/DDBJ databases">
        <title>A genome reference for cultivated species of the human gut microbiota.</title>
        <authorList>
            <person name="Zou Y."/>
            <person name="Xue W."/>
            <person name="Luo G."/>
        </authorList>
    </citation>
    <scope>NUCLEOTIDE SEQUENCE [LARGE SCALE GENOMIC DNA]</scope>
    <source>
        <strain evidence="1 2">OM07-13</strain>
    </source>
</reference>
<protein>
    <submittedName>
        <fullName evidence="1">Uncharacterized protein</fullName>
    </submittedName>
</protein>
<dbReference type="EMBL" id="QSTP01000001">
    <property type="protein sequence ID" value="RGM75281.1"/>
    <property type="molecule type" value="Genomic_DNA"/>
</dbReference>
<dbReference type="Proteomes" id="UP000260758">
    <property type="component" value="Unassembled WGS sequence"/>
</dbReference>
<accession>A0A3E4YLC3</accession>
<dbReference type="AlphaFoldDB" id="A0A3E4YLC3"/>